<feature type="binding site" evidence="5">
    <location>
        <begin position="105"/>
        <end position="106"/>
    </location>
    <ligand>
        <name>S-adenosyl-L-methionine</name>
        <dbReference type="ChEBI" id="CHEBI:59789"/>
    </ligand>
</feature>
<dbReference type="PANTHER" id="PTHR43591:SF24">
    <property type="entry name" value="2-METHOXY-6-POLYPRENYL-1,4-BENZOQUINOL METHYLASE, MITOCHONDRIAL"/>
    <property type="match status" value="1"/>
</dbReference>
<keyword evidence="3 5" id="KW-0808">Transferase</keyword>
<keyword evidence="1 5" id="KW-0474">Menaquinone biosynthesis</keyword>
<keyword evidence="2 5" id="KW-0489">Methyltransferase</keyword>
<dbReference type="Pfam" id="PF01209">
    <property type="entry name" value="Ubie_methyltran"/>
    <property type="match status" value="1"/>
</dbReference>
<evidence type="ECO:0000256" key="2">
    <source>
        <dbReference type="ARBA" id="ARBA00022603"/>
    </source>
</evidence>
<dbReference type="PANTHER" id="PTHR43591">
    <property type="entry name" value="METHYLTRANSFERASE"/>
    <property type="match status" value="1"/>
</dbReference>
<dbReference type="GO" id="GO:0032259">
    <property type="term" value="P:methylation"/>
    <property type="evidence" value="ECO:0007669"/>
    <property type="project" value="UniProtKB-KW"/>
</dbReference>
<comment type="pathway">
    <text evidence="5">Quinol/quinone metabolism; menaquinone biosynthesis; menaquinol from 1,4-dihydroxy-2-naphthoate: step 2/2.</text>
</comment>
<dbReference type="NCBIfam" id="NF001244">
    <property type="entry name" value="PRK00216.1-5"/>
    <property type="match status" value="1"/>
</dbReference>
<proteinExistence type="inferred from homology"/>
<keyword evidence="7" id="KW-1185">Reference proteome</keyword>
<dbReference type="EMBL" id="CP136920">
    <property type="protein sequence ID" value="WOO39450.1"/>
    <property type="molecule type" value="Genomic_DNA"/>
</dbReference>
<dbReference type="InterPro" id="IPR029063">
    <property type="entry name" value="SAM-dependent_MTases_sf"/>
</dbReference>
<dbReference type="CDD" id="cd02440">
    <property type="entry name" value="AdoMet_MTases"/>
    <property type="match status" value="1"/>
</dbReference>
<reference evidence="6 7" key="1">
    <citation type="submission" date="2023-10" db="EMBL/GenBank/DDBJ databases">
        <title>Rubellicoccus peritrichatus gen. nov., sp. nov., isolated from an algae of coral reef tank.</title>
        <authorList>
            <person name="Luo J."/>
        </authorList>
    </citation>
    <scope>NUCLEOTIDE SEQUENCE [LARGE SCALE GENOMIC DNA]</scope>
    <source>
        <strain evidence="6 7">CR14</strain>
    </source>
</reference>
<evidence type="ECO:0000256" key="5">
    <source>
        <dbReference type="HAMAP-Rule" id="MF_01813"/>
    </source>
</evidence>
<accession>A0AAQ3QTZ2</accession>
<dbReference type="InterPro" id="IPR004033">
    <property type="entry name" value="UbiE/COQ5_MeTrFase"/>
</dbReference>
<feature type="binding site" evidence="5">
    <location>
        <position position="122"/>
    </location>
    <ligand>
        <name>S-adenosyl-L-methionine</name>
        <dbReference type="ChEBI" id="CHEBI:59789"/>
    </ligand>
</feature>
<keyword evidence="4 5" id="KW-0949">S-adenosyl-L-methionine</keyword>
<comment type="function">
    <text evidence="5">Methyltransferase required for the conversion of demethylmenaquinol (DMKH2) to menaquinol (MKH2).</text>
</comment>
<organism evidence="6 7">
    <name type="scientific">Rubellicoccus peritrichatus</name>
    <dbReference type="NCBI Taxonomy" id="3080537"/>
    <lineage>
        <taxon>Bacteria</taxon>
        <taxon>Pseudomonadati</taxon>
        <taxon>Verrucomicrobiota</taxon>
        <taxon>Opitutia</taxon>
        <taxon>Puniceicoccales</taxon>
        <taxon>Cerasicoccaceae</taxon>
        <taxon>Rubellicoccus</taxon>
    </lineage>
</organism>
<comment type="catalytic activity">
    <reaction evidence="5">
        <text>a 2-demethylmenaquinol + S-adenosyl-L-methionine = a menaquinol + S-adenosyl-L-homocysteine + H(+)</text>
        <dbReference type="Rhea" id="RHEA:42640"/>
        <dbReference type="Rhea" id="RHEA-COMP:9539"/>
        <dbReference type="Rhea" id="RHEA-COMP:9563"/>
        <dbReference type="ChEBI" id="CHEBI:15378"/>
        <dbReference type="ChEBI" id="CHEBI:18151"/>
        <dbReference type="ChEBI" id="CHEBI:55437"/>
        <dbReference type="ChEBI" id="CHEBI:57856"/>
        <dbReference type="ChEBI" id="CHEBI:59789"/>
        <dbReference type="EC" id="2.1.1.163"/>
    </reaction>
</comment>
<dbReference type="Gene3D" id="3.40.50.150">
    <property type="entry name" value="Vaccinia Virus protein VP39"/>
    <property type="match status" value="1"/>
</dbReference>
<protein>
    <recommendedName>
        <fullName evidence="5">Demethylmenaquinone methyltransferase</fullName>
        <ecNumber evidence="5">2.1.1.163</ecNumber>
    </recommendedName>
</protein>
<evidence type="ECO:0000256" key="3">
    <source>
        <dbReference type="ARBA" id="ARBA00022679"/>
    </source>
</evidence>
<evidence type="ECO:0000256" key="4">
    <source>
        <dbReference type="ARBA" id="ARBA00022691"/>
    </source>
</evidence>
<dbReference type="Proteomes" id="UP001304300">
    <property type="component" value="Chromosome"/>
</dbReference>
<feature type="binding site" evidence="5">
    <location>
        <position position="77"/>
    </location>
    <ligand>
        <name>S-adenosyl-L-methionine</name>
        <dbReference type="ChEBI" id="CHEBI:59789"/>
    </ligand>
</feature>
<dbReference type="GO" id="GO:0009234">
    <property type="term" value="P:menaquinone biosynthetic process"/>
    <property type="evidence" value="ECO:0007669"/>
    <property type="project" value="UniProtKB-UniRule"/>
</dbReference>
<evidence type="ECO:0000313" key="6">
    <source>
        <dbReference type="EMBL" id="WOO39450.1"/>
    </source>
</evidence>
<dbReference type="PROSITE" id="PS01183">
    <property type="entry name" value="UBIE_1"/>
    <property type="match status" value="1"/>
</dbReference>
<dbReference type="NCBIfam" id="TIGR01934">
    <property type="entry name" value="MenG_MenH_UbiE"/>
    <property type="match status" value="1"/>
</dbReference>
<dbReference type="AlphaFoldDB" id="A0AAQ3QTZ2"/>
<dbReference type="SUPFAM" id="SSF53335">
    <property type="entry name" value="S-adenosyl-L-methionine-dependent methyltransferases"/>
    <property type="match status" value="1"/>
</dbReference>
<feature type="binding site" evidence="5">
    <location>
        <position position="56"/>
    </location>
    <ligand>
        <name>S-adenosyl-L-methionine</name>
        <dbReference type="ChEBI" id="CHEBI:59789"/>
    </ligand>
</feature>
<dbReference type="RefSeq" id="WP_317831347.1">
    <property type="nucleotide sequence ID" value="NZ_CP136920.1"/>
</dbReference>
<dbReference type="EC" id="2.1.1.163" evidence="5"/>
<evidence type="ECO:0000256" key="1">
    <source>
        <dbReference type="ARBA" id="ARBA00022428"/>
    </source>
</evidence>
<comment type="similarity">
    <text evidence="5">Belongs to the class I-like SAM-binding methyltransferase superfamily. MenG/UbiE family.</text>
</comment>
<gene>
    <name evidence="6" type="primary">ubiE</name>
    <name evidence="5" type="synonym">menG</name>
    <name evidence="6" type="ORF">RZN69_12570</name>
</gene>
<evidence type="ECO:0000313" key="7">
    <source>
        <dbReference type="Proteomes" id="UP001304300"/>
    </source>
</evidence>
<dbReference type="KEGG" id="puo:RZN69_12570"/>
<sequence>MPKGETINAMFSEVAPSYDRANHLLSGGVDYYWRHRLAKKVAKCAPKDVVDLATGSGDVAFVLSDHLDESVNITGMDFCQPMLDLAEEKKHSKPNYEKIPFRIGDCMDLPLEDESVDVITISFGVRNFEDRQRGLSEMQRALRPGGSAFILEFSQPYNWFKPFYYIYLKAILPVIARVICGKRDAYDYLANSIESFPSRKSLSEQILQAGFSRVEATPLTFGIVAIHQAIR</sequence>
<dbReference type="GO" id="GO:0043770">
    <property type="term" value="F:demethylmenaquinone methyltransferase activity"/>
    <property type="evidence" value="ECO:0007669"/>
    <property type="project" value="UniProtKB-UniRule"/>
</dbReference>
<dbReference type="PROSITE" id="PS51608">
    <property type="entry name" value="SAM_MT_UBIE"/>
    <property type="match status" value="1"/>
</dbReference>
<dbReference type="InterPro" id="IPR023576">
    <property type="entry name" value="UbiE/COQ5_MeTrFase_CS"/>
</dbReference>
<dbReference type="HAMAP" id="MF_01813">
    <property type="entry name" value="MenG_UbiE_methyltr"/>
    <property type="match status" value="1"/>
</dbReference>
<name>A0AAQ3QTZ2_9BACT</name>